<feature type="chain" id="PRO_5036138126" description="Ecp2 effector protein domain-containing protein" evidence="1">
    <location>
        <begin position="21"/>
        <end position="244"/>
    </location>
</feature>
<dbReference type="EMBL" id="VDEP01000203">
    <property type="protein sequence ID" value="KAA1124801.1"/>
    <property type="molecule type" value="Genomic_DNA"/>
</dbReference>
<dbReference type="EMBL" id="VSWC01000029">
    <property type="protein sequence ID" value="KAA1107394.1"/>
    <property type="molecule type" value="Genomic_DNA"/>
</dbReference>
<dbReference type="Proteomes" id="UP000325313">
    <property type="component" value="Unassembled WGS sequence"/>
</dbReference>
<reference evidence="4 5" key="1">
    <citation type="submission" date="2019-05" db="EMBL/GenBank/DDBJ databases">
        <title>Emergence of the Ug99 lineage of the wheat stem rust pathogen through somatic hybridization.</title>
        <authorList>
            <person name="Li F."/>
            <person name="Upadhyaya N.M."/>
            <person name="Sperschneider J."/>
            <person name="Matny O."/>
            <person name="Nguyen-Phuc H."/>
            <person name="Mago R."/>
            <person name="Raley C."/>
            <person name="Miller M.E."/>
            <person name="Silverstein K.A.T."/>
            <person name="Henningsen E."/>
            <person name="Hirsch C.D."/>
            <person name="Visser B."/>
            <person name="Pretorius Z.A."/>
            <person name="Steffenson B.J."/>
            <person name="Schwessinger B."/>
            <person name="Dodds P.N."/>
            <person name="Figueroa M."/>
        </authorList>
    </citation>
    <scope>NUCLEOTIDE SEQUENCE [LARGE SCALE GENOMIC DNA]</scope>
    <source>
        <strain evidence="2">21-0</strain>
        <strain evidence="3 5">Ug99</strain>
    </source>
</reference>
<name>A0A5B0RFX7_PUCGR</name>
<evidence type="ECO:0000313" key="2">
    <source>
        <dbReference type="EMBL" id="KAA1107394.1"/>
    </source>
</evidence>
<evidence type="ECO:0000313" key="4">
    <source>
        <dbReference type="Proteomes" id="UP000324748"/>
    </source>
</evidence>
<dbReference type="AlphaFoldDB" id="A0A5B0RFX7"/>
<keyword evidence="4" id="KW-1185">Reference proteome</keyword>
<protein>
    <recommendedName>
        <fullName evidence="6">Ecp2 effector protein domain-containing protein</fullName>
    </recommendedName>
</protein>
<gene>
    <name evidence="2" type="ORF">PGT21_012291</name>
    <name evidence="3" type="ORF">PGTUg99_035139</name>
</gene>
<comment type="caution">
    <text evidence="3">The sequence shown here is derived from an EMBL/GenBank/DDBJ whole genome shotgun (WGS) entry which is preliminary data.</text>
</comment>
<dbReference type="Proteomes" id="UP000324748">
    <property type="component" value="Unassembled WGS sequence"/>
</dbReference>
<evidence type="ECO:0008006" key="6">
    <source>
        <dbReference type="Google" id="ProtNLM"/>
    </source>
</evidence>
<proteinExistence type="predicted"/>
<evidence type="ECO:0000313" key="3">
    <source>
        <dbReference type="EMBL" id="KAA1124801.1"/>
    </source>
</evidence>
<evidence type="ECO:0000256" key="1">
    <source>
        <dbReference type="SAM" id="SignalP"/>
    </source>
</evidence>
<accession>A0A5B0RFX7</accession>
<feature type="signal peptide" evidence="1">
    <location>
        <begin position="1"/>
        <end position="20"/>
    </location>
</feature>
<evidence type="ECO:0000313" key="5">
    <source>
        <dbReference type="Proteomes" id="UP000325313"/>
    </source>
</evidence>
<sequence>MSVYRLLLTVVTLLVSRTLSQKGRPGNSPCSTQLTLNQNDCTAAFKLIKYTNGGRIIPSPDQKNIVTGSGQCKMTIRFTTVITKDELDQTVNKMLKQCQSKAFDTTFQALSGGTVQVFTEIAFNGDPSSPVGGNNKFSEPTCQGGSVVLSDCTAALAKIKQNKKGEFISPANGMPWYTMTSQVGKCYVNLSTIGGSGTSNVILDAGDQNTALGLLTKKCKTNGGSIIIKGSKAAPNTNVQMEYF</sequence>
<organism evidence="3 5">
    <name type="scientific">Puccinia graminis f. sp. tritici</name>
    <dbReference type="NCBI Taxonomy" id="56615"/>
    <lineage>
        <taxon>Eukaryota</taxon>
        <taxon>Fungi</taxon>
        <taxon>Dikarya</taxon>
        <taxon>Basidiomycota</taxon>
        <taxon>Pucciniomycotina</taxon>
        <taxon>Pucciniomycetes</taxon>
        <taxon>Pucciniales</taxon>
        <taxon>Pucciniaceae</taxon>
        <taxon>Puccinia</taxon>
    </lineage>
</organism>
<keyword evidence="1" id="KW-0732">Signal</keyword>